<accession>B7FVU8</accession>
<keyword evidence="2" id="KW-0472">Membrane</keyword>
<sequence length="308" mass="34087">MSSLAMELLVQFSSGDFAFSGELQAFWMAVQGAMMVRLGPNKDRSLNWFHAFSLSVIGGFGGGWLGFIWMGRPSSMLSNDLNMASCIVAFILVNYTPMDIGFKCCNNIMGKIATVVFAQLFRSLGVAKFVMVCFETFKDSPSAYYPIPVFGPILYATLLGNMGGFVLKGFNGHFANGMPWPVQNGLFCATFYHFYVNDQTGPIGIFLRKSLRMAHFLGFKDNQTFALVVVTMFMQVMGILQMPTFLGPSFTPFGSAILSPFRDSSTWKTGEKDTAYSTAQAEKKKRRRGKGTVKTTSARIHNSKDKQS</sequence>
<feature type="transmembrane region" description="Helical" evidence="2">
    <location>
        <begin position="48"/>
        <end position="69"/>
    </location>
</feature>
<evidence type="ECO:0000256" key="1">
    <source>
        <dbReference type="SAM" id="MobiDB-lite"/>
    </source>
</evidence>
<feature type="region of interest" description="Disordered" evidence="1">
    <location>
        <begin position="265"/>
        <end position="308"/>
    </location>
</feature>
<feature type="transmembrane region" description="Helical" evidence="2">
    <location>
        <begin position="112"/>
        <end position="131"/>
    </location>
</feature>
<keyword evidence="2" id="KW-1133">Transmembrane helix</keyword>
<reference evidence="3 4" key="1">
    <citation type="journal article" date="2008" name="Nature">
        <title>The Phaeodactylum genome reveals the evolutionary history of diatom genomes.</title>
        <authorList>
            <person name="Bowler C."/>
            <person name="Allen A.E."/>
            <person name="Badger J.H."/>
            <person name="Grimwood J."/>
            <person name="Jabbari K."/>
            <person name="Kuo A."/>
            <person name="Maheswari U."/>
            <person name="Martens C."/>
            <person name="Maumus F."/>
            <person name="Otillar R.P."/>
            <person name="Rayko E."/>
            <person name="Salamov A."/>
            <person name="Vandepoele K."/>
            <person name="Beszteri B."/>
            <person name="Gruber A."/>
            <person name="Heijde M."/>
            <person name="Katinka M."/>
            <person name="Mock T."/>
            <person name="Valentin K."/>
            <person name="Verret F."/>
            <person name="Berges J.A."/>
            <person name="Brownlee C."/>
            <person name="Cadoret J.P."/>
            <person name="Chiovitti A."/>
            <person name="Choi C.J."/>
            <person name="Coesel S."/>
            <person name="De Martino A."/>
            <person name="Detter J.C."/>
            <person name="Durkin C."/>
            <person name="Falciatore A."/>
            <person name="Fournet J."/>
            <person name="Haruta M."/>
            <person name="Huysman M.J."/>
            <person name="Jenkins B.D."/>
            <person name="Jiroutova K."/>
            <person name="Jorgensen R.E."/>
            <person name="Joubert Y."/>
            <person name="Kaplan A."/>
            <person name="Kroger N."/>
            <person name="Kroth P.G."/>
            <person name="La Roche J."/>
            <person name="Lindquist E."/>
            <person name="Lommer M."/>
            <person name="Martin-Jezequel V."/>
            <person name="Lopez P.J."/>
            <person name="Lucas S."/>
            <person name="Mangogna M."/>
            <person name="McGinnis K."/>
            <person name="Medlin L.K."/>
            <person name="Montsant A."/>
            <person name="Oudot-Le Secq M.P."/>
            <person name="Napoli C."/>
            <person name="Obornik M."/>
            <person name="Parker M.S."/>
            <person name="Petit J.L."/>
            <person name="Porcel B.M."/>
            <person name="Poulsen N."/>
            <person name="Robison M."/>
            <person name="Rychlewski L."/>
            <person name="Rynearson T.A."/>
            <person name="Schmutz J."/>
            <person name="Shapiro H."/>
            <person name="Siaut M."/>
            <person name="Stanley M."/>
            <person name="Sussman M.R."/>
            <person name="Taylor A.R."/>
            <person name="Vardi A."/>
            <person name="von Dassow P."/>
            <person name="Vyverman W."/>
            <person name="Willis A."/>
            <person name="Wyrwicz L.S."/>
            <person name="Rokhsar D.S."/>
            <person name="Weissenbach J."/>
            <person name="Armbrust E.V."/>
            <person name="Green B.R."/>
            <person name="Van de Peer Y."/>
            <person name="Grigoriev I.V."/>
        </authorList>
    </citation>
    <scope>NUCLEOTIDE SEQUENCE [LARGE SCALE GENOMIC DNA]</scope>
    <source>
        <strain evidence="3 4">CCAP 1055/1</strain>
    </source>
</reference>
<gene>
    <name evidence="3" type="ORF">PHATRDRAFT_34371</name>
</gene>
<dbReference type="Proteomes" id="UP000000759">
    <property type="component" value="Chromosome 5"/>
</dbReference>
<feature type="transmembrane region" description="Helical" evidence="2">
    <location>
        <begin position="143"/>
        <end position="167"/>
    </location>
</feature>
<dbReference type="eggNOG" id="ENOG502SNFI">
    <property type="taxonomic scope" value="Eukaryota"/>
</dbReference>
<dbReference type="AlphaFoldDB" id="B7FVU8"/>
<feature type="transmembrane region" description="Helical" evidence="2">
    <location>
        <begin position="81"/>
        <end position="100"/>
    </location>
</feature>
<evidence type="ECO:0000256" key="2">
    <source>
        <dbReference type="SAM" id="Phobius"/>
    </source>
</evidence>
<dbReference type="OrthoDB" id="195817at2759"/>
<keyword evidence="4" id="KW-1185">Reference proteome</keyword>
<evidence type="ECO:0000313" key="3">
    <source>
        <dbReference type="EMBL" id="EEC49465.1"/>
    </source>
</evidence>
<keyword evidence="2" id="KW-0812">Transmembrane</keyword>
<protein>
    <submittedName>
        <fullName evidence="3">Uncharacterized protein</fullName>
    </submittedName>
</protein>
<proteinExistence type="predicted"/>
<dbReference type="EMBL" id="CM000608">
    <property type="protein sequence ID" value="EEC49465.1"/>
    <property type="molecule type" value="Genomic_DNA"/>
</dbReference>
<organism evidence="3 4">
    <name type="scientific">Phaeodactylum tricornutum (strain CCAP 1055/1)</name>
    <dbReference type="NCBI Taxonomy" id="556484"/>
    <lineage>
        <taxon>Eukaryota</taxon>
        <taxon>Sar</taxon>
        <taxon>Stramenopiles</taxon>
        <taxon>Ochrophyta</taxon>
        <taxon>Bacillariophyta</taxon>
        <taxon>Bacillariophyceae</taxon>
        <taxon>Bacillariophycidae</taxon>
        <taxon>Naviculales</taxon>
        <taxon>Phaeodactylaceae</taxon>
        <taxon>Phaeodactylum</taxon>
    </lineage>
</organism>
<dbReference type="GeneID" id="7199558"/>
<feature type="transmembrane region" description="Helical" evidence="2">
    <location>
        <begin position="225"/>
        <end position="246"/>
    </location>
</feature>
<reference evidence="4" key="2">
    <citation type="submission" date="2008-08" db="EMBL/GenBank/DDBJ databases">
        <authorList>
            <consortium name="Diatom Consortium"/>
            <person name="Grigoriev I."/>
            <person name="Grimwood J."/>
            <person name="Kuo A."/>
            <person name="Otillar R.P."/>
            <person name="Salamov A."/>
            <person name="Detter J.C."/>
            <person name="Lindquist E."/>
            <person name="Shapiro H."/>
            <person name="Lucas S."/>
            <person name="Glavina del Rio T."/>
            <person name="Pitluck S."/>
            <person name="Rokhsar D."/>
            <person name="Bowler C."/>
        </authorList>
    </citation>
    <scope>GENOME REANNOTATION</scope>
    <source>
        <strain evidence="4">CCAP 1055/1</strain>
    </source>
</reference>
<dbReference type="RefSeq" id="XP_002178767.1">
    <property type="nucleotide sequence ID" value="XM_002178731.1"/>
</dbReference>
<evidence type="ECO:0000313" key="4">
    <source>
        <dbReference type="Proteomes" id="UP000000759"/>
    </source>
</evidence>
<dbReference type="PaxDb" id="2850-Phatr34371"/>
<dbReference type="HOGENOM" id="CLU_892719_0_0_1"/>
<dbReference type="InParanoid" id="B7FVU8"/>
<name>B7FVU8_PHATC</name>
<dbReference type="KEGG" id="pti:PHATRDRAFT_34371"/>